<accession>A0A0N1PKK7</accession>
<comment type="caution">
    <text evidence="6">The sequence shown here is derived from an EMBL/GenBank/DDBJ whole genome shotgun (WGS) entry which is preliminary data.</text>
</comment>
<dbReference type="PANTHER" id="PTHR10465">
    <property type="entry name" value="TRANSMEMBRANE GTPASE FZO1"/>
    <property type="match status" value="1"/>
</dbReference>
<keyword evidence="4" id="KW-0342">GTP-binding</keyword>
<keyword evidence="7" id="KW-1185">Reference proteome</keyword>
<dbReference type="GO" id="GO:0008053">
    <property type="term" value="P:mitochondrial fusion"/>
    <property type="evidence" value="ECO:0007669"/>
    <property type="project" value="TreeGrafter"/>
</dbReference>
<dbReference type="GO" id="GO:0003924">
    <property type="term" value="F:GTPase activity"/>
    <property type="evidence" value="ECO:0007669"/>
    <property type="project" value="InterPro"/>
</dbReference>
<protein>
    <submittedName>
        <fullName evidence="6">Transmembrane GTPase Marf</fullName>
    </submittedName>
</protein>
<dbReference type="STRING" id="76193.A0A0N1PKK7"/>
<comment type="subcellular location">
    <subcellularLocation>
        <location evidence="1">Membrane</location>
    </subcellularLocation>
</comment>
<dbReference type="InterPro" id="IPR027094">
    <property type="entry name" value="Mitofusin_fam"/>
</dbReference>
<evidence type="ECO:0000256" key="5">
    <source>
        <dbReference type="ARBA" id="ARBA00023136"/>
    </source>
</evidence>
<keyword evidence="6" id="KW-0812">Transmembrane</keyword>
<name>A0A0N1PKK7_PAPMA</name>
<dbReference type="EMBL" id="LADJ01041495">
    <property type="protein sequence ID" value="KPJ21378.1"/>
    <property type="molecule type" value="Genomic_DNA"/>
</dbReference>
<reference evidence="6 7" key="1">
    <citation type="journal article" date="2015" name="Nat. Commun.">
        <title>Outbred genome sequencing and CRISPR/Cas9 gene editing in butterflies.</title>
        <authorList>
            <person name="Li X."/>
            <person name="Fan D."/>
            <person name="Zhang W."/>
            <person name="Liu G."/>
            <person name="Zhang L."/>
            <person name="Zhao L."/>
            <person name="Fang X."/>
            <person name="Chen L."/>
            <person name="Dong Y."/>
            <person name="Chen Y."/>
            <person name="Ding Y."/>
            <person name="Zhao R."/>
            <person name="Feng M."/>
            <person name="Zhu Y."/>
            <person name="Feng Y."/>
            <person name="Jiang X."/>
            <person name="Zhu D."/>
            <person name="Xiang H."/>
            <person name="Feng X."/>
            <person name="Li S."/>
            <person name="Wang J."/>
            <person name="Zhang G."/>
            <person name="Kronforst M.R."/>
            <person name="Wang W."/>
        </authorList>
    </citation>
    <scope>NUCLEOTIDE SEQUENCE [LARGE SCALE GENOMIC DNA]</scope>
    <source>
        <strain evidence="6">Ya'a_city_454_Pm</strain>
        <tissue evidence="6">Whole body</tissue>
    </source>
</reference>
<evidence type="ECO:0000313" key="7">
    <source>
        <dbReference type="Proteomes" id="UP000053240"/>
    </source>
</evidence>
<feature type="non-terminal residue" evidence="6">
    <location>
        <position position="1"/>
    </location>
</feature>
<keyword evidence="5" id="KW-0472">Membrane</keyword>
<keyword evidence="3" id="KW-0378">Hydrolase</keyword>
<dbReference type="GO" id="GO:0005525">
    <property type="term" value="F:GTP binding"/>
    <property type="evidence" value="ECO:0007669"/>
    <property type="project" value="UniProtKB-KW"/>
</dbReference>
<evidence type="ECO:0000313" key="6">
    <source>
        <dbReference type="EMBL" id="KPJ21378.1"/>
    </source>
</evidence>
<organism evidence="6 7">
    <name type="scientific">Papilio machaon</name>
    <name type="common">Old World swallowtail butterfly</name>
    <dbReference type="NCBI Taxonomy" id="76193"/>
    <lineage>
        <taxon>Eukaryota</taxon>
        <taxon>Metazoa</taxon>
        <taxon>Ecdysozoa</taxon>
        <taxon>Arthropoda</taxon>
        <taxon>Hexapoda</taxon>
        <taxon>Insecta</taxon>
        <taxon>Pterygota</taxon>
        <taxon>Neoptera</taxon>
        <taxon>Endopterygota</taxon>
        <taxon>Lepidoptera</taxon>
        <taxon>Glossata</taxon>
        <taxon>Ditrysia</taxon>
        <taxon>Papilionoidea</taxon>
        <taxon>Papilionidae</taxon>
        <taxon>Papilioninae</taxon>
        <taxon>Papilio</taxon>
    </lineage>
</organism>
<keyword evidence="2" id="KW-0547">Nucleotide-binding</keyword>
<gene>
    <name evidence="6" type="ORF">RR48_00592</name>
</gene>
<dbReference type="Proteomes" id="UP000053240">
    <property type="component" value="Unassembled WGS sequence"/>
</dbReference>
<dbReference type="InParanoid" id="A0A0N1PKK7"/>
<evidence type="ECO:0000256" key="3">
    <source>
        <dbReference type="ARBA" id="ARBA00022801"/>
    </source>
</evidence>
<evidence type="ECO:0000256" key="2">
    <source>
        <dbReference type="ARBA" id="ARBA00022741"/>
    </source>
</evidence>
<evidence type="ECO:0000256" key="1">
    <source>
        <dbReference type="ARBA" id="ARBA00004370"/>
    </source>
</evidence>
<sequence length="224" mass="25935">VRTQHANRCVDFLSRELRVCTPKEAEERIFFISAKEALLTRMREREKPVSSPILADGHQVRYFEFVDFERKFEECISQSAVRTKFAQHSRRGKNIAAEVMAGLEQVYNKATEQKSSKVEKQRVLHEQLSAVEEQLTAITRQMKDKIGRMVSLTLSQEIRRLSALVDEYDAPFRSERGALEQYKRQLHRHVEAGLGQRLKKRLSADIGQEMDTVQQEMAGTYTCT</sequence>
<proteinExistence type="predicted"/>
<dbReference type="AlphaFoldDB" id="A0A0N1PKK7"/>
<evidence type="ECO:0000256" key="4">
    <source>
        <dbReference type="ARBA" id="ARBA00023134"/>
    </source>
</evidence>
<dbReference type="PANTHER" id="PTHR10465:SF3">
    <property type="entry name" value="TRANSMEMBRANE GTPASE MARF-RELATED"/>
    <property type="match status" value="1"/>
</dbReference>
<dbReference type="GO" id="GO:0051646">
    <property type="term" value="P:mitochondrion localization"/>
    <property type="evidence" value="ECO:0007669"/>
    <property type="project" value="TreeGrafter"/>
</dbReference>
<dbReference type="GO" id="GO:0005741">
    <property type="term" value="C:mitochondrial outer membrane"/>
    <property type="evidence" value="ECO:0007669"/>
    <property type="project" value="TreeGrafter"/>
</dbReference>